<evidence type="ECO:0000256" key="4">
    <source>
        <dbReference type="ARBA" id="ARBA00022989"/>
    </source>
</evidence>
<dbReference type="SUPFAM" id="SSF81452">
    <property type="entry name" value="Cytochrome c oxidase subunit III-like"/>
    <property type="match status" value="1"/>
</dbReference>
<evidence type="ECO:0000259" key="8">
    <source>
        <dbReference type="PROSITE" id="PS50253"/>
    </source>
</evidence>
<feature type="transmembrane region" description="Helical" evidence="7">
    <location>
        <begin position="64"/>
        <end position="84"/>
    </location>
</feature>
<keyword evidence="4 7" id="KW-1133">Transmembrane helix</keyword>
<dbReference type="PANTHER" id="PTHR11403">
    <property type="entry name" value="CYTOCHROME C OXIDASE SUBUNIT III"/>
    <property type="match status" value="1"/>
</dbReference>
<dbReference type="InterPro" id="IPR035973">
    <property type="entry name" value="Cyt_c_oxidase_su3-like_sf"/>
</dbReference>
<dbReference type="GO" id="GO:0019646">
    <property type="term" value="P:aerobic electron transport chain"/>
    <property type="evidence" value="ECO:0007669"/>
    <property type="project" value="InterPro"/>
</dbReference>
<name>S6A9V2_SULDS</name>
<sequence>MLLTATRSEQDPAEGRIPGNKGIWAGILSEMTEFALLFGVYFIARAHFPEDFRAGPLQLSLFAGTLNTILMISGSYFVANAVIAMRQNRPEISLRWLILVLLAACGYFVTKYFEFRWNVGHGVTGRTGIFFTVYYYLTFTHMVHVLWGIMGLLWVMARTKTGAYSPQDHEGMEAFASYWHATDLVWLIIFPLLYLLH</sequence>
<evidence type="ECO:0000313" key="10">
    <source>
        <dbReference type="Proteomes" id="UP000015559"/>
    </source>
</evidence>
<evidence type="ECO:0000256" key="5">
    <source>
        <dbReference type="ARBA" id="ARBA00023136"/>
    </source>
</evidence>
<dbReference type="GO" id="GO:0005886">
    <property type="term" value="C:plasma membrane"/>
    <property type="evidence" value="ECO:0007669"/>
    <property type="project" value="UniProtKB-SubCell"/>
</dbReference>
<feature type="transmembrane region" description="Helical" evidence="7">
    <location>
        <begin position="178"/>
        <end position="196"/>
    </location>
</feature>
<reference evidence="9 10" key="1">
    <citation type="journal article" date="2012" name="Appl. Environ. Microbiol.">
        <title>Draft genome sequence of a psychrotolerant sulfur-oxidizing bacterium, Sulfuricella denitrificans skB26, and proteomic insights into cold adaptation.</title>
        <authorList>
            <person name="Watanabe T."/>
            <person name="Kojima H."/>
            <person name="Fukui M."/>
        </authorList>
    </citation>
    <scope>NUCLEOTIDE SEQUENCE [LARGE SCALE GENOMIC DNA]</scope>
    <source>
        <strain evidence="10">skB26</strain>
    </source>
</reference>
<evidence type="ECO:0000256" key="2">
    <source>
        <dbReference type="ARBA" id="ARBA00010581"/>
    </source>
</evidence>
<protein>
    <submittedName>
        <fullName evidence="9">Denitrification protein NorE</fullName>
    </submittedName>
</protein>
<feature type="transmembrane region" description="Helical" evidence="7">
    <location>
        <begin position="23"/>
        <end position="44"/>
    </location>
</feature>
<dbReference type="InterPro" id="IPR013833">
    <property type="entry name" value="Cyt_c_oxidase_su3_a-hlx"/>
</dbReference>
<accession>S6A9V2</accession>
<dbReference type="Proteomes" id="UP000015559">
    <property type="component" value="Chromosome"/>
</dbReference>
<dbReference type="AlphaFoldDB" id="S6A9V2"/>
<keyword evidence="5 7" id="KW-0472">Membrane</keyword>
<evidence type="ECO:0000313" key="9">
    <source>
        <dbReference type="EMBL" id="BAN34755.1"/>
    </source>
</evidence>
<proteinExistence type="inferred from homology"/>
<dbReference type="HOGENOM" id="CLU_044071_2_0_4"/>
<dbReference type="eggNOG" id="COG1845">
    <property type="taxonomic scope" value="Bacteria"/>
</dbReference>
<dbReference type="Pfam" id="PF00510">
    <property type="entry name" value="COX3"/>
    <property type="match status" value="1"/>
</dbReference>
<evidence type="ECO:0000256" key="1">
    <source>
        <dbReference type="ARBA" id="ARBA00004141"/>
    </source>
</evidence>
<keyword evidence="3 6" id="KW-0812">Transmembrane</keyword>
<comment type="similarity">
    <text evidence="2 6">Belongs to the cytochrome c oxidase subunit 3 family.</text>
</comment>
<dbReference type="RefSeq" id="WP_009206297.1">
    <property type="nucleotide sequence ID" value="NC_022357.1"/>
</dbReference>
<evidence type="ECO:0000256" key="3">
    <source>
        <dbReference type="ARBA" id="ARBA00022692"/>
    </source>
</evidence>
<feature type="domain" description="Heme-copper oxidase subunit III family profile" evidence="8">
    <location>
        <begin position="1"/>
        <end position="197"/>
    </location>
</feature>
<evidence type="ECO:0000256" key="7">
    <source>
        <dbReference type="SAM" id="Phobius"/>
    </source>
</evidence>
<dbReference type="Gene3D" id="1.20.120.80">
    <property type="entry name" value="Cytochrome c oxidase, subunit III, four-helix bundle"/>
    <property type="match status" value="1"/>
</dbReference>
<dbReference type="EMBL" id="AP013066">
    <property type="protein sequence ID" value="BAN34755.1"/>
    <property type="molecule type" value="Genomic_DNA"/>
</dbReference>
<evidence type="ECO:0000256" key="6">
    <source>
        <dbReference type="RuleBase" id="RU003376"/>
    </source>
</evidence>
<dbReference type="CDD" id="cd02862">
    <property type="entry name" value="NorE_like"/>
    <property type="match status" value="1"/>
</dbReference>
<dbReference type="KEGG" id="sdr:SCD_n00914"/>
<dbReference type="STRING" id="1163617.SCD_n00914"/>
<gene>
    <name evidence="9" type="ORF">SCD_n00914</name>
</gene>
<dbReference type="PROSITE" id="PS50253">
    <property type="entry name" value="COX3"/>
    <property type="match status" value="1"/>
</dbReference>
<comment type="subcellular location">
    <subcellularLocation>
        <location evidence="6">Cell membrane</location>
        <topology evidence="6">Multi-pass membrane protein</topology>
    </subcellularLocation>
    <subcellularLocation>
        <location evidence="1">Membrane</location>
        <topology evidence="1">Multi-pass membrane protein</topology>
    </subcellularLocation>
</comment>
<feature type="transmembrane region" description="Helical" evidence="7">
    <location>
        <begin position="133"/>
        <end position="157"/>
    </location>
</feature>
<keyword evidence="10" id="KW-1185">Reference proteome</keyword>
<dbReference type="PANTHER" id="PTHR11403:SF6">
    <property type="entry name" value="NITRIC OXIDE REDUCTASE SUBUNIT E"/>
    <property type="match status" value="1"/>
</dbReference>
<dbReference type="InterPro" id="IPR024791">
    <property type="entry name" value="Cyt_c/ubiquinol_Oxase_su3"/>
</dbReference>
<feature type="transmembrane region" description="Helical" evidence="7">
    <location>
        <begin position="96"/>
        <end position="113"/>
    </location>
</feature>
<organism evidence="9 10">
    <name type="scientific">Sulfuricella denitrificans (strain DSM 22764 / NBRC 105220 / skB26)</name>
    <dbReference type="NCBI Taxonomy" id="1163617"/>
    <lineage>
        <taxon>Bacteria</taxon>
        <taxon>Pseudomonadati</taxon>
        <taxon>Pseudomonadota</taxon>
        <taxon>Betaproteobacteria</taxon>
        <taxon>Nitrosomonadales</taxon>
        <taxon>Sulfuricellaceae</taxon>
        <taxon>Sulfuricella</taxon>
    </lineage>
</organism>
<dbReference type="GO" id="GO:0004129">
    <property type="term" value="F:cytochrome-c oxidase activity"/>
    <property type="evidence" value="ECO:0007669"/>
    <property type="project" value="InterPro"/>
</dbReference>
<dbReference type="InterPro" id="IPR000298">
    <property type="entry name" value="Cyt_c_oxidase-like_su3"/>
</dbReference>